<comment type="caution">
    <text evidence="5">The sequence shown here is derived from an EMBL/GenBank/DDBJ whole genome shotgun (WGS) entry which is preliminary data.</text>
</comment>
<dbReference type="SUPFAM" id="SSF46785">
    <property type="entry name" value="Winged helix' DNA-binding domain"/>
    <property type="match status" value="1"/>
</dbReference>
<evidence type="ECO:0000256" key="2">
    <source>
        <dbReference type="ARBA" id="ARBA00023015"/>
    </source>
</evidence>
<keyword evidence="6" id="KW-1185">Reference proteome</keyword>
<name>A0A418YCP3_9GAMM</name>
<keyword evidence="3" id="KW-0238">DNA-binding</keyword>
<dbReference type="Gene3D" id="1.10.10.10">
    <property type="entry name" value="Winged helix-like DNA-binding domain superfamily/Winged helix DNA-binding domain"/>
    <property type="match status" value="1"/>
</dbReference>
<evidence type="ECO:0000256" key="1">
    <source>
        <dbReference type="ARBA" id="ARBA00009437"/>
    </source>
</evidence>
<dbReference type="Proteomes" id="UP000283255">
    <property type="component" value="Unassembled WGS sequence"/>
</dbReference>
<organism evidence="5 6">
    <name type="scientific">Motilimonas pumila</name>
    <dbReference type="NCBI Taxonomy" id="2303987"/>
    <lineage>
        <taxon>Bacteria</taxon>
        <taxon>Pseudomonadati</taxon>
        <taxon>Pseudomonadota</taxon>
        <taxon>Gammaproteobacteria</taxon>
        <taxon>Alteromonadales</taxon>
        <taxon>Alteromonadales genera incertae sedis</taxon>
        <taxon>Motilimonas</taxon>
    </lineage>
</organism>
<dbReference type="AlphaFoldDB" id="A0A418YCP3"/>
<reference evidence="5 6" key="2">
    <citation type="submission" date="2019-01" db="EMBL/GenBank/DDBJ databases">
        <title>Motilimonas pumilus sp. nov., isolated from the gut of sea cucumber (Apostichopus japonicus).</title>
        <authorList>
            <person name="Wang F.-Q."/>
            <person name="Ren L.-H."/>
            <person name="Lin Y.-W."/>
            <person name="Sun G.-H."/>
            <person name="Du Z.-J."/>
            <person name="Zhao J.-X."/>
            <person name="Liu X.-J."/>
            <person name="Liu L.-J."/>
        </authorList>
    </citation>
    <scope>NUCLEOTIDE SEQUENCE [LARGE SCALE GENOMIC DNA]</scope>
    <source>
        <strain evidence="5 6">PLHSC7-2</strain>
    </source>
</reference>
<dbReference type="InterPro" id="IPR036390">
    <property type="entry name" value="WH_DNA-bd_sf"/>
</dbReference>
<evidence type="ECO:0000313" key="5">
    <source>
        <dbReference type="EMBL" id="RJG42273.1"/>
    </source>
</evidence>
<dbReference type="PANTHER" id="PTHR30118:SF11">
    <property type="entry name" value="HTH-TYPE TRANSCRIPTIONAL REGULATOR YIDZ"/>
    <property type="match status" value="1"/>
</dbReference>
<dbReference type="OrthoDB" id="6251841at2"/>
<keyword evidence="4" id="KW-0804">Transcription</keyword>
<gene>
    <name evidence="5" type="ORF">D1Z90_14320</name>
</gene>
<evidence type="ECO:0000313" key="6">
    <source>
        <dbReference type="Proteomes" id="UP000283255"/>
    </source>
</evidence>
<dbReference type="RefSeq" id="WP_119911464.1">
    <property type="nucleotide sequence ID" value="NZ_QZCH01000019.1"/>
</dbReference>
<evidence type="ECO:0000256" key="3">
    <source>
        <dbReference type="ARBA" id="ARBA00023125"/>
    </source>
</evidence>
<comment type="similarity">
    <text evidence="1">Belongs to the LysR transcriptional regulatory family.</text>
</comment>
<proteinExistence type="inferred from homology"/>
<dbReference type="GO" id="GO:0006355">
    <property type="term" value="P:regulation of DNA-templated transcription"/>
    <property type="evidence" value="ECO:0007669"/>
    <property type="project" value="TreeGrafter"/>
</dbReference>
<reference evidence="5 6" key="1">
    <citation type="submission" date="2018-09" db="EMBL/GenBank/DDBJ databases">
        <authorList>
            <person name="Wang F."/>
        </authorList>
    </citation>
    <scope>NUCLEOTIDE SEQUENCE [LARGE SCALE GENOMIC DNA]</scope>
    <source>
        <strain evidence="5 6">PLHSC7-2</strain>
    </source>
</reference>
<dbReference type="EMBL" id="QZCH01000019">
    <property type="protein sequence ID" value="RJG42273.1"/>
    <property type="molecule type" value="Genomic_DNA"/>
</dbReference>
<accession>A0A418YCP3</accession>
<keyword evidence="2" id="KW-0805">Transcription regulation</keyword>
<dbReference type="PANTHER" id="PTHR30118">
    <property type="entry name" value="HTH-TYPE TRANSCRIPTIONAL REGULATOR LEUO-RELATED"/>
    <property type="match status" value="1"/>
</dbReference>
<dbReference type="GO" id="GO:0003677">
    <property type="term" value="F:DNA binding"/>
    <property type="evidence" value="ECO:0007669"/>
    <property type="project" value="UniProtKB-KW"/>
</dbReference>
<dbReference type="InterPro" id="IPR036388">
    <property type="entry name" value="WH-like_DNA-bd_sf"/>
</dbReference>
<dbReference type="SUPFAM" id="SSF53850">
    <property type="entry name" value="Periplasmic binding protein-like II"/>
    <property type="match status" value="1"/>
</dbReference>
<protein>
    <submittedName>
        <fullName evidence="5">LysR family transcriptional regulator</fullName>
    </submittedName>
</protein>
<evidence type="ECO:0000256" key="4">
    <source>
        <dbReference type="ARBA" id="ARBA00023163"/>
    </source>
</evidence>
<dbReference type="InterPro" id="IPR050389">
    <property type="entry name" value="LysR-type_TF"/>
</dbReference>
<sequence length="306" mass="34889">MKSRLDLNLYQFLHCLYQVQSLPKVCHELNISRATFNRHLADCRQWLGNELFVVSKGNYQANVFMRQLAEHIQTPLQQLEQAQQVVQSQNLQGAEYVINLINPLSYLLTEPITTQLWQQPSEKSAPVNMRFIDWSLENIEAPQNGHIAVGVSGYPNPFNEQLIERKLGALPVYIYLPIDHALATQDQVELSEVRDAHTVRISLGAYDNHAFYEKIKKAIGIPLTQTLTVATVSAALEACVQHHLLFIGIQVPKYSQPVGVIQKPLMINQQPMQYDVGMHYHRVLYQHPKVVQLEQVVAKLLKQIGQ</sequence>